<evidence type="ECO:0000313" key="1">
    <source>
        <dbReference type="EMBL" id="ODR54226.1"/>
    </source>
</evidence>
<protein>
    <submittedName>
        <fullName evidence="1">Uncharacterized protein</fullName>
    </submittedName>
</protein>
<dbReference type="AlphaFoldDB" id="A0A1E3UMK8"/>
<gene>
    <name evidence="1" type="ORF">BEI59_06655</name>
</gene>
<dbReference type="EMBL" id="MEHA01000003">
    <property type="protein sequence ID" value="ODR54226.1"/>
    <property type="molecule type" value="Genomic_DNA"/>
</dbReference>
<dbReference type="Proteomes" id="UP000094271">
    <property type="component" value="Unassembled WGS sequence"/>
</dbReference>
<name>A0A1E3UMK8_9FIRM</name>
<sequence length="325" mass="37310">MILNRTGAEFEYEGVTYTIGGAIVGTAESEYAGLYGRINAIYDGEDKETENETPDIYCEFDPPVMPHEVKALENTFSDLYHQPKTIADIVLDLVIMAPEMIRPLDDLRSMRKRVNVFLVMEDWAVNGEHGNDCEAFSDYDDAKRIMTNRIREELEDGSVPSWRESSIFAENSSMDLYEAYLDGEYMENHYKIMIIRQPLMMSSRYIREVGGVYKAQCRTEDFISQIEQWDEVAALSDAQYQRLITNPMIPECIERHLGRNDHYWEAYWESVSEAAHGLVRQASKQPDCFTPEAENPYPLCIGSGKSECDDCCLYMHMKGEGGYEC</sequence>
<comment type="caution">
    <text evidence="1">The sequence shown here is derived from an EMBL/GenBank/DDBJ whole genome shotgun (WGS) entry which is preliminary data.</text>
</comment>
<dbReference type="OrthoDB" id="1974127at2"/>
<dbReference type="RefSeq" id="WP_069431380.1">
    <property type="nucleotide sequence ID" value="NZ_MEHA01000003.1"/>
</dbReference>
<reference evidence="1 2" key="1">
    <citation type="submission" date="2016-08" db="EMBL/GenBank/DDBJ databases">
        <authorList>
            <person name="Seilhamer J.J."/>
        </authorList>
    </citation>
    <scope>NUCLEOTIDE SEQUENCE [LARGE SCALE GENOMIC DNA]</scope>
    <source>
        <strain evidence="1 2">NML150140-1</strain>
    </source>
</reference>
<organism evidence="1 2">
    <name type="scientific">Eisenbergiella tayi</name>
    <dbReference type="NCBI Taxonomy" id="1432052"/>
    <lineage>
        <taxon>Bacteria</taxon>
        <taxon>Bacillati</taxon>
        <taxon>Bacillota</taxon>
        <taxon>Clostridia</taxon>
        <taxon>Lachnospirales</taxon>
        <taxon>Lachnospiraceae</taxon>
        <taxon>Eisenbergiella</taxon>
    </lineage>
</organism>
<evidence type="ECO:0000313" key="2">
    <source>
        <dbReference type="Proteomes" id="UP000094271"/>
    </source>
</evidence>
<accession>A0A1E3UMK8</accession>
<proteinExistence type="predicted"/>